<dbReference type="AlphaFoldDB" id="A0A0B2W4U6"/>
<evidence type="ECO:0000313" key="2">
    <source>
        <dbReference type="Proteomes" id="UP000031036"/>
    </source>
</evidence>
<dbReference type="Proteomes" id="UP000031036">
    <property type="component" value="Unassembled WGS sequence"/>
</dbReference>
<keyword evidence="2" id="KW-1185">Reference proteome</keyword>
<comment type="caution">
    <text evidence="1">The sequence shown here is derived from an EMBL/GenBank/DDBJ whole genome shotgun (WGS) entry which is preliminary data.</text>
</comment>
<reference evidence="1 2" key="1">
    <citation type="submission" date="2014-11" db="EMBL/GenBank/DDBJ databases">
        <title>Genetic blueprint of the zoonotic pathogen Toxocara canis.</title>
        <authorList>
            <person name="Zhu X.-Q."/>
            <person name="Korhonen P.K."/>
            <person name="Cai H."/>
            <person name="Young N.D."/>
            <person name="Nejsum P."/>
            <person name="von Samson-Himmelstjerna G."/>
            <person name="Boag P.R."/>
            <person name="Tan P."/>
            <person name="Li Q."/>
            <person name="Min J."/>
            <person name="Yang Y."/>
            <person name="Wang X."/>
            <person name="Fang X."/>
            <person name="Hall R.S."/>
            <person name="Hofmann A."/>
            <person name="Sternberg P.W."/>
            <person name="Jex A.R."/>
            <person name="Gasser R.B."/>
        </authorList>
    </citation>
    <scope>NUCLEOTIDE SEQUENCE [LARGE SCALE GENOMIC DNA]</scope>
    <source>
        <strain evidence="1">PN_DK_2014</strain>
    </source>
</reference>
<sequence length="61" mass="7456">MKVNSFYYEGSVVCCIRNILHRKIRALHYRHDPAPFRRLLESCLWTNDFFNDRFISILSEY</sequence>
<gene>
    <name evidence="1" type="ORF">Tcan_06680</name>
</gene>
<proteinExistence type="predicted"/>
<evidence type="ECO:0000313" key="1">
    <source>
        <dbReference type="EMBL" id="KHN88607.1"/>
    </source>
</evidence>
<organism evidence="1 2">
    <name type="scientific">Toxocara canis</name>
    <name type="common">Canine roundworm</name>
    <dbReference type="NCBI Taxonomy" id="6265"/>
    <lineage>
        <taxon>Eukaryota</taxon>
        <taxon>Metazoa</taxon>
        <taxon>Ecdysozoa</taxon>
        <taxon>Nematoda</taxon>
        <taxon>Chromadorea</taxon>
        <taxon>Rhabditida</taxon>
        <taxon>Spirurina</taxon>
        <taxon>Ascaridomorpha</taxon>
        <taxon>Ascaridoidea</taxon>
        <taxon>Toxocaridae</taxon>
        <taxon>Toxocara</taxon>
    </lineage>
</organism>
<accession>A0A0B2W4U6</accession>
<dbReference type="EMBL" id="JPKZ01000201">
    <property type="protein sequence ID" value="KHN88607.1"/>
    <property type="molecule type" value="Genomic_DNA"/>
</dbReference>
<protein>
    <submittedName>
        <fullName evidence="1">Uncharacterized protein</fullName>
    </submittedName>
</protein>
<name>A0A0B2W4U6_TOXCA</name>